<dbReference type="PANTHER" id="PTHR43122">
    <property type="entry name" value="FERREDOXIN SUBUNIT OF PYRUVATE:FLAVODOXIN OXIDOREDUCTASE-RELATED"/>
    <property type="match status" value="1"/>
</dbReference>
<dbReference type="Proteomes" id="UP000199520">
    <property type="component" value="Unassembled WGS sequence"/>
</dbReference>
<dbReference type="EMBL" id="FOTS01000016">
    <property type="protein sequence ID" value="SFL75030.1"/>
    <property type="molecule type" value="Genomic_DNA"/>
</dbReference>
<evidence type="ECO:0000256" key="3">
    <source>
        <dbReference type="ARBA" id="ARBA00023014"/>
    </source>
</evidence>
<dbReference type="PROSITE" id="PS51379">
    <property type="entry name" value="4FE4S_FER_2"/>
    <property type="match status" value="2"/>
</dbReference>
<keyword evidence="2" id="KW-0408">Iron</keyword>
<dbReference type="RefSeq" id="WP_175490527.1">
    <property type="nucleotide sequence ID" value="NZ_FOTS01000016.1"/>
</dbReference>
<keyword evidence="3" id="KW-0411">Iron-sulfur</keyword>
<dbReference type="Gene3D" id="3.30.70.20">
    <property type="match status" value="1"/>
</dbReference>
<reference evidence="6" key="1">
    <citation type="submission" date="2016-10" db="EMBL/GenBank/DDBJ databases">
        <authorList>
            <person name="Varghese N."/>
            <person name="Submissions S."/>
        </authorList>
    </citation>
    <scope>NUCLEOTIDE SEQUENCE [LARGE SCALE GENOMIC DNA]</scope>
    <source>
        <strain evidence="6">DSM 13327</strain>
    </source>
</reference>
<dbReference type="Pfam" id="PF12838">
    <property type="entry name" value="Fer4_7"/>
    <property type="match status" value="1"/>
</dbReference>
<dbReference type="AlphaFoldDB" id="A0A1I4K8L1"/>
<evidence type="ECO:0000313" key="6">
    <source>
        <dbReference type="Proteomes" id="UP000199520"/>
    </source>
</evidence>
<dbReference type="GO" id="GO:0046872">
    <property type="term" value="F:metal ion binding"/>
    <property type="evidence" value="ECO:0007669"/>
    <property type="project" value="UniProtKB-KW"/>
</dbReference>
<dbReference type="InterPro" id="IPR017900">
    <property type="entry name" value="4Fe4S_Fe_S_CS"/>
</dbReference>
<protein>
    <submittedName>
        <fullName evidence="5">2-oxoglutarate ferredoxin oxidoreductase subunit delta</fullName>
    </submittedName>
</protein>
<dbReference type="PROSITE" id="PS00198">
    <property type="entry name" value="4FE4S_FER_1"/>
    <property type="match status" value="1"/>
</dbReference>
<name>A0A1I4K8L1_9FIRM</name>
<feature type="domain" description="4Fe-4S ferredoxin-type" evidence="4">
    <location>
        <begin position="3"/>
        <end position="32"/>
    </location>
</feature>
<dbReference type="PANTHER" id="PTHR43122:SF1">
    <property type="entry name" value="IRON-SULFUR-BINDING PROTEIN"/>
    <property type="match status" value="1"/>
</dbReference>
<keyword evidence="1" id="KW-0479">Metal-binding</keyword>
<evidence type="ECO:0000259" key="4">
    <source>
        <dbReference type="PROSITE" id="PS51379"/>
    </source>
</evidence>
<proteinExistence type="predicted"/>
<keyword evidence="6" id="KW-1185">Reference proteome</keyword>
<feature type="domain" description="4Fe-4S ferredoxin-type" evidence="4">
    <location>
        <begin position="33"/>
        <end position="63"/>
    </location>
</feature>
<dbReference type="InterPro" id="IPR017896">
    <property type="entry name" value="4Fe4S_Fe-S-bd"/>
</dbReference>
<dbReference type="STRING" id="1123291.SAMN04490355_101646"/>
<dbReference type="SUPFAM" id="SSF54862">
    <property type="entry name" value="4Fe-4S ferredoxins"/>
    <property type="match status" value="1"/>
</dbReference>
<dbReference type="GO" id="GO:0051536">
    <property type="term" value="F:iron-sulfur cluster binding"/>
    <property type="evidence" value="ECO:0007669"/>
    <property type="project" value="UniProtKB-KW"/>
</dbReference>
<gene>
    <name evidence="5" type="ORF">SAMN04490355_101646</name>
</gene>
<evidence type="ECO:0000256" key="2">
    <source>
        <dbReference type="ARBA" id="ARBA00023004"/>
    </source>
</evidence>
<sequence>MGIEITTLKERCKGCNICAAFCPKKILAMDTLGKVYVTDEKACINCGQCELRCPDYAIYVEKKVEK</sequence>
<evidence type="ECO:0000313" key="5">
    <source>
        <dbReference type="EMBL" id="SFL75030.1"/>
    </source>
</evidence>
<organism evidence="5 6">
    <name type="scientific">Pelosinus propionicus DSM 13327</name>
    <dbReference type="NCBI Taxonomy" id="1123291"/>
    <lineage>
        <taxon>Bacteria</taxon>
        <taxon>Bacillati</taxon>
        <taxon>Bacillota</taxon>
        <taxon>Negativicutes</taxon>
        <taxon>Selenomonadales</taxon>
        <taxon>Sporomusaceae</taxon>
        <taxon>Pelosinus</taxon>
    </lineage>
</organism>
<evidence type="ECO:0000256" key="1">
    <source>
        <dbReference type="ARBA" id="ARBA00022723"/>
    </source>
</evidence>
<accession>A0A1I4K8L1</accession>